<evidence type="ECO:0000313" key="3">
    <source>
        <dbReference type="EMBL" id="MFC6034425.1"/>
    </source>
</evidence>
<gene>
    <name evidence="3" type="ORF">ACFMB1_02655</name>
</gene>
<evidence type="ECO:0000259" key="2">
    <source>
        <dbReference type="Pfam" id="PF12158"/>
    </source>
</evidence>
<name>A0ABW1KT38_9PROT</name>
<sequence>MGGSIFITLFFGLFLAVGAAMLFWGGRSYYYAQEAAHWPTTPGDIIASDFKVNSDSDGDTYEAKIEYKYNPDGYERTGKAIAFGYTASSGRQFHHEIYEALPLGAQVAVRYDPSKPDRAVLSYGVNRSILFIVIFGAIWTIFTVGIASLFFLSESGAGSLLDNILIYSSGR</sequence>
<dbReference type="Proteomes" id="UP001596116">
    <property type="component" value="Unassembled WGS sequence"/>
</dbReference>
<dbReference type="EMBL" id="JBHPON010000001">
    <property type="protein sequence ID" value="MFC6034425.1"/>
    <property type="molecule type" value="Genomic_DNA"/>
</dbReference>
<dbReference type="RefSeq" id="WP_379880255.1">
    <property type="nucleotide sequence ID" value="NZ_JBHPON010000001.1"/>
</dbReference>
<organism evidence="3 4">
    <name type="scientific">Hyphococcus aureus</name>
    <dbReference type="NCBI Taxonomy" id="2666033"/>
    <lineage>
        <taxon>Bacteria</taxon>
        <taxon>Pseudomonadati</taxon>
        <taxon>Pseudomonadota</taxon>
        <taxon>Alphaproteobacteria</taxon>
        <taxon>Parvularculales</taxon>
        <taxon>Parvularculaceae</taxon>
        <taxon>Hyphococcus</taxon>
    </lineage>
</organism>
<evidence type="ECO:0000313" key="4">
    <source>
        <dbReference type="Proteomes" id="UP001596116"/>
    </source>
</evidence>
<accession>A0ABW1KT38</accession>
<proteinExistence type="predicted"/>
<keyword evidence="1" id="KW-0472">Membrane</keyword>
<feature type="domain" description="DUF3592" evidence="2">
    <location>
        <begin position="41"/>
        <end position="124"/>
    </location>
</feature>
<evidence type="ECO:0000256" key="1">
    <source>
        <dbReference type="SAM" id="Phobius"/>
    </source>
</evidence>
<dbReference type="InterPro" id="IPR021994">
    <property type="entry name" value="DUF3592"/>
</dbReference>
<dbReference type="Pfam" id="PF12158">
    <property type="entry name" value="DUF3592"/>
    <property type="match status" value="1"/>
</dbReference>
<keyword evidence="4" id="KW-1185">Reference proteome</keyword>
<reference evidence="3 4" key="1">
    <citation type="submission" date="2024-09" db="EMBL/GenBank/DDBJ databases">
        <authorList>
            <person name="Zhang Z.-H."/>
        </authorList>
    </citation>
    <scope>NUCLEOTIDE SEQUENCE [LARGE SCALE GENOMIC DNA]</scope>
    <source>
        <strain evidence="3 4">HHTR114</strain>
    </source>
</reference>
<protein>
    <submittedName>
        <fullName evidence="3">DUF3592 domain-containing protein</fullName>
    </submittedName>
</protein>
<keyword evidence="1" id="KW-1133">Transmembrane helix</keyword>
<feature type="transmembrane region" description="Helical" evidence="1">
    <location>
        <begin position="128"/>
        <end position="152"/>
    </location>
</feature>
<keyword evidence="1" id="KW-0812">Transmembrane</keyword>
<comment type="caution">
    <text evidence="3">The sequence shown here is derived from an EMBL/GenBank/DDBJ whole genome shotgun (WGS) entry which is preliminary data.</text>
</comment>
<feature type="transmembrane region" description="Helical" evidence="1">
    <location>
        <begin position="6"/>
        <end position="24"/>
    </location>
</feature>